<evidence type="ECO:0000313" key="2">
    <source>
        <dbReference type="Proteomes" id="UP000215914"/>
    </source>
</evidence>
<dbReference type="Proteomes" id="UP000215914">
    <property type="component" value="Unassembled WGS sequence"/>
</dbReference>
<gene>
    <name evidence="1" type="ORF">HanXRQr2_Chr12g0532061</name>
</gene>
<comment type="caution">
    <text evidence="1">The sequence shown here is derived from an EMBL/GenBank/DDBJ whole genome shotgun (WGS) entry which is preliminary data.</text>
</comment>
<evidence type="ECO:0000313" key="1">
    <source>
        <dbReference type="EMBL" id="KAF5777130.1"/>
    </source>
</evidence>
<reference evidence="1" key="1">
    <citation type="journal article" date="2017" name="Nature">
        <title>The sunflower genome provides insights into oil metabolism, flowering and Asterid evolution.</title>
        <authorList>
            <person name="Badouin H."/>
            <person name="Gouzy J."/>
            <person name="Grassa C.J."/>
            <person name="Murat F."/>
            <person name="Staton S.E."/>
            <person name="Cottret L."/>
            <person name="Lelandais-Briere C."/>
            <person name="Owens G.L."/>
            <person name="Carrere S."/>
            <person name="Mayjonade B."/>
            <person name="Legrand L."/>
            <person name="Gill N."/>
            <person name="Kane N.C."/>
            <person name="Bowers J.E."/>
            <person name="Hubner S."/>
            <person name="Bellec A."/>
            <person name="Berard A."/>
            <person name="Berges H."/>
            <person name="Blanchet N."/>
            <person name="Boniface M.C."/>
            <person name="Brunel D."/>
            <person name="Catrice O."/>
            <person name="Chaidir N."/>
            <person name="Claudel C."/>
            <person name="Donnadieu C."/>
            <person name="Faraut T."/>
            <person name="Fievet G."/>
            <person name="Helmstetter N."/>
            <person name="King M."/>
            <person name="Knapp S.J."/>
            <person name="Lai Z."/>
            <person name="Le Paslier M.C."/>
            <person name="Lippi Y."/>
            <person name="Lorenzon L."/>
            <person name="Mandel J.R."/>
            <person name="Marage G."/>
            <person name="Marchand G."/>
            <person name="Marquand E."/>
            <person name="Bret-Mestries E."/>
            <person name="Morien E."/>
            <person name="Nambeesan S."/>
            <person name="Nguyen T."/>
            <person name="Pegot-Espagnet P."/>
            <person name="Pouilly N."/>
            <person name="Raftis F."/>
            <person name="Sallet E."/>
            <person name="Schiex T."/>
            <person name="Thomas J."/>
            <person name="Vandecasteele C."/>
            <person name="Vares D."/>
            <person name="Vear F."/>
            <person name="Vautrin S."/>
            <person name="Crespi M."/>
            <person name="Mangin B."/>
            <person name="Burke J.M."/>
            <person name="Salse J."/>
            <person name="Munos S."/>
            <person name="Vincourt P."/>
            <person name="Rieseberg L.H."/>
            <person name="Langlade N.B."/>
        </authorList>
    </citation>
    <scope>NUCLEOTIDE SEQUENCE</scope>
    <source>
        <tissue evidence="1">Leaves</tissue>
    </source>
</reference>
<protein>
    <submittedName>
        <fullName evidence="1">Uncharacterized protein</fullName>
    </submittedName>
</protein>
<dbReference type="EMBL" id="MNCJ02000327">
    <property type="protein sequence ID" value="KAF5777130.1"/>
    <property type="molecule type" value="Genomic_DNA"/>
</dbReference>
<sequence>MIVLFVYIQQGKSIVHLRNLKAVVVGTIIQQDVSNHHYSIHKQ</sequence>
<accession>A0A9K3HF33</accession>
<keyword evidence="2" id="KW-1185">Reference proteome</keyword>
<name>A0A9K3HF33_HELAN</name>
<dbReference type="Gramene" id="mRNA:HanXRQr2_Chr12g0532061">
    <property type="protein sequence ID" value="mRNA:HanXRQr2_Chr12g0532061"/>
    <property type="gene ID" value="HanXRQr2_Chr12g0532061"/>
</dbReference>
<reference evidence="1" key="2">
    <citation type="submission" date="2020-06" db="EMBL/GenBank/DDBJ databases">
        <title>Helianthus annuus Genome sequencing and assembly Release 2.</title>
        <authorList>
            <person name="Gouzy J."/>
            <person name="Langlade N."/>
            <person name="Munos S."/>
        </authorList>
    </citation>
    <scope>NUCLEOTIDE SEQUENCE</scope>
    <source>
        <tissue evidence="1">Leaves</tissue>
    </source>
</reference>
<dbReference type="AlphaFoldDB" id="A0A9K3HF33"/>
<organism evidence="1 2">
    <name type="scientific">Helianthus annuus</name>
    <name type="common">Common sunflower</name>
    <dbReference type="NCBI Taxonomy" id="4232"/>
    <lineage>
        <taxon>Eukaryota</taxon>
        <taxon>Viridiplantae</taxon>
        <taxon>Streptophyta</taxon>
        <taxon>Embryophyta</taxon>
        <taxon>Tracheophyta</taxon>
        <taxon>Spermatophyta</taxon>
        <taxon>Magnoliopsida</taxon>
        <taxon>eudicotyledons</taxon>
        <taxon>Gunneridae</taxon>
        <taxon>Pentapetalae</taxon>
        <taxon>asterids</taxon>
        <taxon>campanulids</taxon>
        <taxon>Asterales</taxon>
        <taxon>Asteraceae</taxon>
        <taxon>Asteroideae</taxon>
        <taxon>Heliantheae alliance</taxon>
        <taxon>Heliantheae</taxon>
        <taxon>Helianthus</taxon>
    </lineage>
</organism>
<proteinExistence type="predicted"/>